<keyword evidence="3" id="KW-1185">Reference proteome</keyword>
<dbReference type="WBParaSite" id="ECPE_0000856001-mRNA-1">
    <property type="protein sequence ID" value="ECPE_0000856001-mRNA-1"/>
    <property type="gene ID" value="ECPE_0000856001"/>
</dbReference>
<feature type="compositionally biased region" description="Acidic residues" evidence="1">
    <location>
        <begin position="517"/>
        <end position="553"/>
    </location>
</feature>
<organism evidence="4">
    <name type="scientific">Echinostoma caproni</name>
    <dbReference type="NCBI Taxonomy" id="27848"/>
    <lineage>
        <taxon>Eukaryota</taxon>
        <taxon>Metazoa</taxon>
        <taxon>Spiralia</taxon>
        <taxon>Lophotrochozoa</taxon>
        <taxon>Platyhelminthes</taxon>
        <taxon>Trematoda</taxon>
        <taxon>Digenea</taxon>
        <taxon>Plagiorchiida</taxon>
        <taxon>Echinostomata</taxon>
        <taxon>Echinostomatoidea</taxon>
        <taxon>Echinostomatidae</taxon>
        <taxon>Echinostoma</taxon>
    </lineage>
</organism>
<dbReference type="AlphaFoldDB" id="A0A183ANJ9"/>
<feature type="compositionally biased region" description="Polar residues" evidence="1">
    <location>
        <begin position="12"/>
        <end position="26"/>
    </location>
</feature>
<dbReference type="GO" id="GO:0006383">
    <property type="term" value="P:transcription by RNA polymerase III"/>
    <property type="evidence" value="ECO:0007669"/>
    <property type="project" value="InterPro"/>
</dbReference>
<dbReference type="Gene3D" id="1.25.40.10">
    <property type="entry name" value="Tetratricopeptide repeat domain"/>
    <property type="match status" value="1"/>
</dbReference>
<dbReference type="PANTHER" id="PTHR23082">
    <property type="entry name" value="TRANSCRIPTION INITIATION FACTOR IIIC TFIIIC , POLYPEPTIDE 3-RELATED"/>
    <property type="match status" value="1"/>
</dbReference>
<accession>A0A183ANJ9</accession>
<protein>
    <submittedName>
        <fullName evidence="4">TPR_REGION domain-containing protein</fullName>
    </submittedName>
</protein>
<feature type="compositionally biased region" description="Acidic residues" evidence="1">
    <location>
        <begin position="110"/>
        <end position="125"/>
    </location>
</feature>
<feature type="region of interest" description="Disordered" evidence="1">
    <location>
        <begin position="1"/>
        <end position="26"/>
    </location>
</feature>
<feature type="region of interest" description="Disordered" evidence="1">
    <location>
        <begin position="466"/>
        <end position="564"/>
    </location>
</feature>
<evidence type="ECO:0000256" key="1">
    <source>
        <dbReference type="SAM" id="MobiDB-lite"/>
    </source>
</evidence>
<feature type="compositionally biased region" description="Low complexity" evidence="1">
    <location>
        <begin position="145"/>
        <end position="157"/>
    </location>
</feature>
<dbReference type="GO" id="GO:0000127">
    <property type="term" value="C:transcription factor TFIIIC complex"/>
    <property type="evidence" value="ECO:0007669"/>
    <property type="project" value="TreeGrafter"/>
</dbReference>
<feature type="region of interest" description="Disordered" evidence="1">
    <location>
        <begin position="94"/>
        <end position="169"/>
    </location>
</feature>
<dbReference type="InterPro" id="IPR039340">
    <property type="entry name" value="Tfc4/TFIIIC-102/Sfc4"/>
</dbReference>
<dbReference type="SUPFAM" id="SSF48452">
    <property type="entry name" value="TPR-like"/>
    <property type="match status" value="1"/>
</dbReference>
<feature type="compositionally biased region" description="Polar residues" evidence="1">
    <location>
        <begin position="482"/>
        <end position="496"/>
    </location>
</feature>
<dbReference type="PANTHER" id="PTHR23082:SF0">
    <property type="entry name" value="GENERAL TRANSCRIPTION FACTOR 3C POLYPEPTIDE 3"/>
    <property type="match status" value="1"/>
</dbReference>
<evidence type="ECO:0000313" key="2">
    <source>
        <dbReference type="EMBL" id="VDP83722.1"/>
    </source>
</evidence>
<dbReference type="InterPro" id="IPR011990">
    <property type="entry name" value="TPR-like_helical_dom_sf"/>
</dbReference>
<sequence length="735" mass="82235">MAKRKTKPRPVTSDSNPAEPPSNSTCIESIPNVEIIELQPEDTDPLLGLSTDDPEMLCGTGFFDDILSNESLYSSYLNGQITFDDLMRELHRKEPSDTTNRLADDISTNSDEEDSAASNDSDDPEFVPPRRLQRKLNRRRGRRGGSITTSGGETTSTVNVDTPAVAPKRMRRGSLPLEWNHYLGEAERFLNNGQFDEAEEICRNVISQAFRGDRQDASIRQRLIDYLERAGHRREALFHRLSSLSQTPESTGSDQFRVARNLADEFFKLMDPNSAIRAYEAAFEKFPKSGTESDKNSLLSILMQGEKYKEALKFFITYCEVNLMTSNRKRLDPNSITASSDQIQQFIRLPHILKQLTNDLAEKHYDWILDIIKAYRKIGMNSVALQLLTRLSTFESTKSTPLVWTLLAESQIEAGQIDDALDSYRHVVEEVAPRHADARLAYGNLLKRIGKDKEALAVLHPSSVVELPSGSQKQRKVRFADAQTNKATTSNASYTRVESPHSSTRSRRKSTTRDETDLGTETEWDEEDVEVDDEDEVDEEDEEADGDEDDEETSPSAQARADAEWLESSGAIPDAALLAHDPVAYRIAFERCLTRFLESMRLRNRLMDRLSADTSATGSDPNTLPPVVERKVSGFDIWGLFLRLIDVLQSRLPRSLSFMESATAWACLLPQIHSEEGRRRAASNLLISTCLLGGHGSPAVIKLRELCNRATSSALAEEGVCCAGCAMCWTDSCSS</sequence>
<name>A0A183ANJ9_9TREM</name>
<dbReference type="Proteomes" id="UP000272942">
    <property type="component" value="Unassembled WGS sequence"/>
</dbReference>
<reference evidence="2 3" key="2">
    <citation type="submission" date="2018-11" db="EMBL/GenBank/DDBJ databases">
        <authorList>
            <consortium name="Pathogen Informatics"/>
        </authorList>
    </citation>
    <scope>NUCLEOTIDE SEQUENCE [LARGE SCALE GENOMIC DNA]</scope>
    <source>
        <strain evidence="2 3">Egypt</strain>
    </source>
</reference>
<dbReference type="OrthoDB" id="10256606at2759"/>
<reference evidence="4" key="1">
    <citation type="submission" date="2016-06" db="UniProtKB">
        <authorList>
            <consortium name="WormBaseParasite"/>
        </authorList>
    </citation>
    <scope>IDENTIFICATION</scope>
</reference>
<proteinExistence type="predicted"/>
<evidence type="ECO:0000313" key="3">
    <source>
        <dbReference type="Proteomes" id="UP000272942"/>
    </source>
</evidence>
<dbReference type="EMBL" id="UZAN01046107">
    <property type="protein sequence ID" value="VDP83722.1"/>
    <property type="molecule type" value="Genomic_DNA"/>
</dbReference>
<feature type="compositionally biased region" description="Basic residues" evidence="1">
    <location>
        <begin position="131"/>
        <end position="143"/>
    </location>
</feature>
<gene>
    <name evidence="2" type="ORF">ECPE_LOCUS8534</name>
</gene>
<evidence type="ECO:0000313" key="4">
    <source>
        <dbReference type="WBParaSite" id="ECPE_0000856001-mRNA-1"/>
    </source>
</evidence>